<protein>
    <submittedName>
        <fullName evidence="1">DUF2059 domain-containing protein</fullName>
    </submittedName>
</protein>
<evidence type="ECO:0000313" key="1">
    <source>
        <dbReference type="EMBL" id="MDN3711077.1"/>
    </source>
</evidence>
<accession>A0ABT8D354</accession>
<gene>
    <name evidence="1" type="ORF">QWZ10_03230</name>
</gene>
<reference evidence="2" key="1">
    <citation type="journal article" date="2019" name="Int. J. Syst. Evol. Microbiol.">
        <title>The Global Catalogue of Microorganisms (GCM) 10K type strain sequencing project: providing services to taxonomists for standard genome sequencing and annotation.</title>
        <authorList>
            <consortium name="The Broad Institute Genomics Platform"/>
            <consortium name="The Broad Institute Genome Sequencing Center for Infectious Disease"/>
            <person name="Wu L."/>
            <person name="Ma J."/>
        </authorList>
    </citation>
    <scope>NUCLEOTIDE SEQUENCE [LARGE SCALE GENOMIC DNA]</scope>
    <source>
        <strain evidence="2">CECT 8482</strain>
    </source>
</reference>
<dbReference type="EMBL" id="JAUFRC010000001">
    <property type="protein sequence ID" value="MDN3711077.1"/>
    <property type="molecule type" value="Genomic_DNA"/>
</dbReference>
<organism evidence="1 2">
    <name type="scientific">Paracoccus cavernae</name>
    <dbReference type="NCBI Taxonomy" id="1571207"/>
    <lineage>
        <taxon>Bacteria</taxon>
        <taxon>Pseudomonadati</taxon>
        <taxon>Pseudomonadota</taxon>
        <taxon>Alphaproteobacteria</taxon>
        <taxon>Rhodobacterales</taxon>
        <taxon>Paracoccaceae</taxon>
        <taxon>Paracoccus</taxon>
    </lineage>
</organism>
<evidence type="ECO:0000313" key="2">
    <source>
        <dbReference type="Proteomes" id="UP001243846"/>
    </source>
</evidence>
<proteinExistence type="predicted"/>
<name>A0ABT8D354_9RHOB</name>
<sequence>MPPAFAAPVDAAPVAQDGRILTGEVTRLLMLDELVSVMSQEAVAQASEDLGAIPPDQQTAWRANIARINDPDRLSRLMAIELPVALGRVDPAQIRKALLFYHTDLGKRVVQLELSARLAMIAPDARDAAMEAAEQAAETGNLRLERIDRIMAVTDVVDANVAGSLNAIIASSRGFADVSEIEVPVEDMTSEAWAQEPEIRDNITRWVQAMLYLAYSPLSEAELEDLTTFVGSREASALADALGAAFDGIFARIAYETGVMSAGQLAEADL</sequence>
<comment type="caution">
    <text evidence="1">The sequence shown here is derived from an EMBL/GenBank/DDBJ whole genome shotgun (WGS) entry which is preliminary data.</text>
</comment>
<dbReference type="RefSeq" id="WP_377685394.1">
    <property type="nucleotide sequence ID" value="NZ_JBHMDZ010000009.1"/>
</dbReference>
<keyword evidence="2" id="KW-1185">Reference proteome</keyword>
<dbReference type="Proteomes" id="UP001243846">
    <property type="component" value="Unassembled WGS sequence"/>
</dbReference>